<name>A0A382WH76_9ZZZZ</name>
<protein>
    <recommendedName>
        <fullName evidence="5">O-methyltransferase domain-containing protein</fullName>
    </recommendedName>
</protein>
<keyword evidence="1" id="KW-0489">Methyltransferase</keyword>
<dbReference type="AlphaFoldDB" id="A0A382WH76"/>
<dbReference type="SUPFAM" id="SSF53335">
    <property type="entry name" value="S-adenosyl-L-methionine-dependent methyltransferases"/>
    <property type="match status" value="1"/>
</dbReference>
<dbReference type="PROSITE" id="PS51682">
    <property type="entry name" value="SAM_OMT_I"/>
    <property type="match status" value="1"/>
</dbReference>
<keyword evidence="3" id="KW-0949">S-adenosyl-L-methionine</keyword>
<dbReference type="PANTHER" id="PTHR10509:SF14">
    <property type="entry name" value="CAFFEOYL-COA O-METHYLTRANSFERASE 3-RELATED"/>
    <property type="match status" value="1"/>
</dbReference>
<dbReference type="InterPro" id="IPR002935">
    <property type="entry name" value="SAM_O-MeTrfase"/>
</dbReference>
<dbReference type="GO" id="GO:0008757">
    <property type="term" value="F:S-adenosylmethionine-dependent methyltransferase activity"/>
    <property type="evidence" value="ECO:0007669"/>
    <property type="project" value="TreeGrafter"/>
</dbReference>
<accession>A0A382WH76</accession>
<dbReference type="EMBL" id="UINC01159824">
    <property type="protein sequence ID" value="SVD58122.1"/>
    <property type="molecule type" value="Genomic_DNA"/>
</dbReference>
<evidence type="ECO:0000313" key="4">
    <source>
        <dbReference type="EMBL" id="SVD58122.1"/>
    </source>
</evidence>
<keyword evidence="2" id="KW-0808">Transferase</keyword>
<dbReference type="PANTHER" id="PTHR10509">
    <property type="entry name" value="O-METHYLTRANSFERASE-RELATED"/>
    <property type="match status" value="1"/>
</dbReference>
<dbReference type="Pfam" id="PF01596">
    <property type="entry name" value="Methyltransf_3"/>
    <property type="match status" value="1"/>
</dbReference>
<dbReference type="InterPro" id="IPR029063">
    <property type="entry name" value="SAM-dependent_MTases_sf"/>
</dbReference>
<feature type="non-terminal residue" evidence="4">
    <location>
        <position position="99"/>
    </location>
</feature>
<dbReference type="GO" id="GO:0008171">
    <property type="term" value="F:O-methyltransferase activity"/>
    <property type="evidence" value="ECO:0007669"/>
    <property type="project" value="InterPro"/>
</dbReference>
<evidence type="ECO:0008006" key="5">
    <source>
        <dbReference type="Google" id="ProtNLM"/>
    </source>
</evidence>
<evidence type="ECO:0000256" key="1">
    <source>
        <dbReference type="ARBA" id="ARBA00022603"/>
    </source>
</evidence>
<dbReference type="Gene3D" id="3.40.50.150">
    <property type="entry name" value="Vaccinia Virus protein VP39"/>
    <property type="match status" value="1"/>
</dbReference>
<sequence length="99" mass="10792">MLSLVSERIENYVSKHTSEVSNILKQLEDETYKNVPMPQMLSGPIVGNLLASLVATSQASRILEVGTFTGYATLMMAEALIDEDGSVITIDRDEICTAI</sequence>
<dbReference type="InterPro" id="IPR050362">
    <property type="entry name" value="Cation-dep_OMT"/>
</dbReference>
<proteinExistence type="predicted"/>
<dbReference type="GO" id="GO:0032259">
    <property type="term" value="P:methylation"/>
    <property type="evidence" value="ECO:0007669"/>
    <property type="project" value="UniProtKB-KW"/>
</dbReference>
<evidence type="ECO:0000256" key="3">
    <source>
        <dbReference type="ARBA" id="ARBA00022691"/>
    </source>
</evidence>
<evidence type="ECO:0000256" key="2">
    <source>
        <dbReference type="ARBA" id="ARBA00022679"/>
    </source>
</evidence>
<gene>
    <name evidence="4" type="ORF">METZ01_LOCUS410976</name>
</gene>
<reference evidence="4" key="1">
    <citation type="submission" date="2018-05" db="EMBL/GenBank/DDBJ databases">
        <authorList>
            <person name="Lanie J.A."/>
            <person name="Ng W.-L."/>
            <person name="Kazmierczak K.M."/>
            <person name="Andrzejewski T.M."/>
            <person name="Davidsen T.M."/>
            <person name="Wayne K.J."/>
            <person name="Tettelin H."/>
            <person name="Glass J.I."/>
            <person name="Rusch D."/>
            <person name="Podicherti R."/>
            <person name="Tsui H.-C.T."/>
            <person name="Winkler M.E."/>
        </authorList>
    </citation>
    <scope>NUCLEOTIDE SEQUENCE</scope>
</reference>
<organism evidence="4">
    <name type="scientific">marine metagenome</name>
    <dbReference type="NCBI Taxonomy" id="408172"/>
    <lineage>
        <taxon>unclassified sequences</taxon>
        <taxon>metagenomes</taxon>
        <taxon>ecological metagenomes</taxon>
    </lineage>
</organism>